<evidence type="ECO:0000313" key="3">
    <source>
        <dbReference type="Proteomes" id="UP000831782"/>
    </source>
</evidence>
<evidence type="ECO:0000256" key="1">
    <source>
        <dbReference type="SAM" id="Phobius"/>
    </source>
</evidence>
<keyword evidence="1" id="KW-0472">Membrane</keyword>
<dbReference type="PIRSF" id="PIRSF016789">
    <property type="entry name" value="DUF454"/>
    <property type="match status" value="1"/>
</dbReference>
<dbReference type="PANTHER" id="PTHR35813:SF1">
    <property type="entry name" value="INNER MEMBRANE PROTEIN YBAN"/>
    <property type="match status" value="1"/>
</dbReference>
<protein>
    <submittedName>
        <fullName evidence="2">YbaN family protein</fullName>
    </submittedName>
</protein>
<keyword evidence="3" id="KW-1185">Reference proteome</keyword>
<dbReference type="PANTHER" id="PTHR35813">
    <property type="entry name" value="INNER MEMBRANE PROTEIN YBAN"/>
    <property type="match status" value="1"/>
</dbReference>
<gene>
    <name evidence="2" type="ORF">MUN88_19225</name>
</gene>
<dbReference type="Pfam" id="PF04304">
    <property type="entry name" value="DUF454"/>
    <property type="match status" value="1"/>
</dbReference>
<keyword evidence="1" id="KW-1133">Transmembrane helix</keyword>
<keyword evidence="1" id="KW-0812">Transmembrane</keyword>
<dbReference type="EMBL" id="CP095072">
    <property type="protein sequence ID" value="UOQ48151.1"/>
    <property type="molecule type" value="Genomic_DNA"/>
</dbReference>
<dbReference type="InterPro" id="IPR007401">
    <property type="entry name" value="DUF454"/>
</dbReference>
<feature type="transmembrane region" description="Helical" evidence="1">
    <location>
        <begin position="74"/>
        <end position="96"/>
    </location>
</feature>
<accession>A0ABY4EVR3</accession>
<name>A0ABY4EVR3_9BACI</name>
<evidence type="ECO:0000313" key="2">
    <source>
        <dbReference type="EMBL" id="UOQ48151.1"/>
    </source>
</evidence>
<feature type="transmembrane region" description="Helical" evidence="1">
    <location>
        <begin position="7"/>
        <end position="28"/>
    </location>
</feature>
<organism evidence="2 3">
    <name type="scientific">Gracilibacillus caseinilyticus</name>
    <dbReference type="NCBI Taxonomy" id="2932256"/>
    <lineage>
        <taxon>Bacteria</taxon>
        <taxon>Bacillati</taxon>
        <taxon>Bacillota</taxon>
        <taxon>Bacilli</taxon>
        <taxon>Bacillales</taxon>
        <taxon>Bacillaceae</taxon>
        <taxon>Gracilibacillus</taxon>
    </lineage>
</organism>
<feature type="transmembrane region" description="Helical" evidence="1">
    <location>
        <begin position="102"/>
        <end position="121"/>
    </location>
</feature>
<dbReference type="RefSeq" id="WP_244718246.1">
    <property type="nucleotide sequence ID" value="NZ_CP095072.1"/>
</dbReference>
<dbReference type="Proteomes" id="UP000831782">
    <property type="component" value="Chromosome"/>
</dbReference>
<proteinExistence type="predicted"/>
<sequence>MERVIRFLWIIAGTLSLTTGLIGIIVPILPTTPLIILAGFCFGKSSPALHKWLVTNKYFGHYLQDYQNGKGVPLRIKGFAVVIVWTSVLFTLMIIPLLFVKLFVLAIAVFVSIFIFTSPLLKEKQPKTAPSFTE</sequence>
<reference evidence="2 3" key="1">
    <citation type="submission" date="2022-04" db="EMBL/GenBank/DDBJ databases">
        <title>Gracilibacillus sp. isolated from saltern.</title>
        <authorList>
            <person name="Won M."/>
            <person name="Lee C.-M."/>
            <person name="Woen H.-Y."/>
            <person name="Kwon S.-W."/>
        </authorList>
    </citation>
    <scope>NUCLEOTIDE SEQUENCE [LARGE SCALE GENOMIC DNA]</scope>
    <source>
        <strain evidence="2 3">SSWR10-1</strain>
    </source>
</reference>